<reference evidence="2 3" key="1">
    <citation type="journal article" date="2018" name="ISME J.">
        <title>Endosymbiont genomes yield clues of tubeworm success.</title>
        <authorList>
            <person name="Li Y."/>
            <person name="Liles M.R."/>
            <person name="Halanych K.M."/>
        </authorList>
    </citation>
    <scope>NUCLEOTIDE SEQUENCE [LARGE SCALE GENOMIC DNA]</scope>
    <source>
        <strain evidence="2">A1462</strain>
    </source>
</reference>
<feature type="domain" description="Transcriptional regulator HTH-type FeoC" evidence="1">
    <location>
        <begin position="2"/>
        <end position="69"/>
    </location>
</feature>
<dbReference type="SUPFAM" id="SSF46785">
    <property type="entry name" value="Winged helix' DNA-binding domain"/>
    <property type="match status" value="1"/>
</dbReference>
<accession>A0A370DFS6</accession>
<evidence type="ECO:0000259" key="1">
    <source>
        <dbReference type="Pfam" id="PF09012"/>
    </source>
</evidence>
<dbReference type="Proteomes" id="UP000254771">
    <property type="component" value="Unassembled WGS sequence"/>
</dbReference>
<organism evidence="2 3">
    <name type="scientific">endosymbiont of Escarpia spicata</name>
    <dbReference type="NCBI Taxonomy" id="2200908"/>
    <lineage>
        <taxon>Bacteria</taxon>
        <taxon>Pseudomonadati</taxon>
        <taxon>Pseudomonadota</taxon>
        <taxon>Gammaproteobacteria</taxon>
        <taxon>sulfur-oxidizing symbionts</taxon>
    </lineage>
</organism>
<evidence type="ECO:0000313" key="3">
    <source>
        <dbReference type="Proteomes" id="UP000254771"/>
    </source>
</evidence>
<sequence length="92" mass="9994">MILADIKRYLMARKQASLADIAMHFDADPDAVRGMLEHWIRKGQVQKQSVYASCGSSCDKCDPATTEVYSWGGSGDAVQVVPVEFNVGCPGD</sequence>
<dbReference type="AlphaFoldDB" id="A0A370DFS6"/>
<dbReference type="EMBL" id="QFXE01000020">
    <property type="protein sequence ID" value="RDH83224.1"/>
    <property type="molecule type" value="Genomic_DNA"/>
</dbReference>
<comment type="caution">
    <text evidence="2">The sequence shown here is derived from an EMBL/GenBank/DDBJ whole genome shotgun (WGS) entry which is preliminary data.</text>
</comment>
<dbReference type="Pfam" id="PF09012">
    <property type="entry name" value="FeoC"/>
    <property type="match status" value="1"/>
</dbReference>
<dbReference type="InterPro" id="IPR036390">
    <property type="entry name" value="WH_DNA-bd_sf"/>
</dbReference>
<gene>
    <name evidence="2" type="ORF">DIZ78_14580</name>
</gene>
<dbReference type="InterPro" id="IPR036388">
    <property type="entry name" value="WH-like_DNA-bd_sf"/>
</dbReference>
<dbReference type="Gene3D" id="1.10.10.10">
    <property type="entry name" value="Winged helix-like DNA-binding domain superfamily/Winged helix DNA-binding domain"/>
    <property type="match status" value="1"/>
</dbReference>
<dbReference type="InterPro" id="IPR015102">
    <property type="entry name" value="Tscrpt_reg_HTH_FeoC"/>
</dbReference>
<protein>
    <submittedName>
        <fullName evidence="2">Sugar metabolism transcriptional regulator</fullName>
    </submittedName>
</protein>
<proteinExistence type="predicted"/>
<name>A0A370DFS6_9GAMM</name>
<keyword evidence="3" id="KW-1185">Reference proteome</keyword>
<evidence type="ECO:0000313" key="2">
    <source>
        <dbReference type="EMBL" id="RDH83224.1"/>
    </source>
</evidence>